<keyword evidence="1" id="KW-0479">Metal-binding</keyword>
<keyword evidence="2 4" id="KW-0863">Zinc-finger</keyword>
<dbReference type="GeneID" id="54474078"/>
<dbReference type="Proteomes" id="UP000799767">
    <property type="component" value="Unassembled WGS sequence"/>
</dbReference>
<dbReference type="SMART" id="SM00064">
    <property type="entry name" value="FYVE"/>
    <property type="match status" value="1"/>
</dbReference>
<dbReference type="Gene3D" id="3.30.40.10">
    <property type="entry name" value="Zinc/RING finger domain, C3HC4 (zinc finger)"/>
    <property type="match status" value="1"/>
</dbReference>
<feature type="compositionally biased region" description="Polar residues" evidence="5">
    <location>
        <begin position="235"/>
        <end position="248"/>
    </location>
</feature>
<dbReference type="SUPFAM" id="SSF57903">
    <property type="entry name" value="FYVE/PHD zinc finger"/>
    <property type="match status" value="1"/>
</dbReference>
<dbReference type="InterPro" id="IPR000306">
    <property type="entry name" value="Znf_FYVE"/>
</dbReference>
<feature type="compositionally biased region" description="Low complexity" evidence="5">
    <location>
        <begin position="38"/>
        <end position="73"/>
    </location>
</feature>
<evidence type="ECO:0000256" key="1">
    <source>
        <dbReference type="ARBA" id="ARBA00022723"/>
    </source>
</evidence>
<keyword evidence="3" id="KW-0862">Zinc</keyword>
<dbReference type="RefSeq" id="XP_033592212.1">
    <property type="nucleotide sequence ID" value="XM_033733076.1"/>
</dbReference>
<sequence length="286" mass="31070">MTTSTVYASSHTSKYFLNPQAHRPSPPADYLYGKVAYPSTSPMTNTPPNVSPTSQHNVQVRQLRQPRQPLYVPAALRPTNLPSGRDIPGRPRAPDTPPTSQSNSWDSAKSSSQALQTVVSNDSGSDAASRLYRGLSGSSEGLEESTADVTGPPTTAHWKPDASSDNCSVCGVLFTWYFRRHHCRRCGSLVCENHIKAKVPLDQNARLNTKGVPSKACNPCSDEWRFLKKLRNSRASSVAESQNSSQGTAMPAPAISIPQSERLLAPENQRVGSMARSEGGMIWSTF</sequence>
<accession>A0A6A6Q1U2</accession>
<dbReference type="Pfam" id="PF01363">
    <property type="entry name" value="FYVE"/>
    <property type="match status" value="1"/>
</dbReference>
<feature type="region of interest" description="Disordered" evidence="5">
    <location>
        <begin position="1"/>
        <end position="164"/>
    </location>
</feature>
<dbReference type="InterPro" id="IPR052113">
    <property type="entry name" value="FYVE-type_Zinc_Finger"/>
</dbReference>
<dbReference type="GO" id="GO:0008270">
    <property type="term" value="F:zinc ion binding"/>
    <property type="evidence" value="ECO:0007669"/>
    <property type="project" value="UniProtKB-KW"/>
</dbReference>
<feature type="compositionally biased region" description="Polar residues" evidence="5">
    <location>
        <begin position="1"/>
        <end position="15"/>
    </location>
</feature>
<dbReference type="CDD" id="cd15760">
    <property type="entry name" value="FYVE_scVPS27p_like"/>
    <property type="match status" value="1"/>
</dbReference>
<dbReference type="EMBL" id="MU001633">
    <property type="protein sequence ID" value="KAF2485643.1"/>
    <property type="molecule type" value="Genomic_DNA"/>
</dbReference>
<evidence type="ECO:0000256" key="2">
    <source>
        <dbReference type="ARBA" id="ARBA00022771"/>
    </source>
</evidence>
<feature type="compositionally biased region" description="Polar residues" evidence="5">
    <location>
        <begin position="98"/>
        <end position="126"/>
    </location>
</feature>
<evidence type="ECO:0000256" key="5">
    <source>
        <dbReference type="SAM" id="MobiDB-lite"/>
    </source>
</evidence>
<feature type="domain" description="FYVE-type" evidence="6">
    <location>
        <begin position="161"/>
        <end position="225"/>
    </location>
</feature>
<dbReference type="InterPro" id="IPR013083">
    <property type="entry name" value="Znf_RING/FYVE/PHD"/>
</dbReference>
<dbReference type="PANTHER" id="PTHR39490">
    <property type="entry name" value="ARRESTIN DOMAIN-CONTAINING PROTEIN D"/>
    <property type="match status" value="1"/>
</dbReference>
<gene>
    <name evidence="7" type="ORF">BDY17DRAFT_294018</name>
</gene>
<evidence type="ECO:0000259" key="6">
    <source>
        <dbReference type="PROSITE" id="PS50178"/>
    </source>
</evidence>
<dbReference type="PANTHER" id="PTHR39490:SF8">
    <property type="entry name" value="ZINC FINGER FYVE DOMAIN-CONTAINING PROTEIN 21"/>
    <property type="match status" value="1"/>
</dbReference>
<evidence type="ECO:0000256" key="3">
    <source>
        <dbReference type="ARBA" id="ARBA00022833"/>
    </source>
</evidence>
<feature type="compositionally biased region" description="Low complexity" evidence="5">
    <location>
        <begin position="129"/>
        <end position="140"/>
    </location>
</feature>
<dbReference type="InterPro" id="IPR017455">
    <property type="entry name" value="Znf_FYVE-rel"/>
</dbReference>
<protein>
    <recommendedName>
        <fullName evidence="6">FYVE-type domain-containing protein</fullName>
    </recommendedName>
</protein>
<dbReference type="AlphaFoldDB" id="A0A6A6Q1U2"/>
<evidence type="ECO:0000313" key="8">
    <source>
        <dbReference type="Proteomes" id="UP000799767"/>
    </source>
</evidence>
<proteinExistence type="predicted"/>
<dbReference type="InterPro" id="IPR011011">
    <property type="entry name" value="Znf_FYVE_PHD"/>
</dbReference>
<organism evidence="7 8">
    <name type="scientific">Neohortaea acidophila</name>
    <dbReference type="NCBI Taxonomy" id="245834"/>
    <lineage>
        <taxon>Eukaryota</taxon>
        <taxon>Fungi</taxon>
        <taxon>Dikarya</taxon>
        <taxon>Ascomycota</taxon>
        <taxon>Pezizomycotina</taxon>
        <taxon>Dothideomycetes</taxon>
        <taxon>Dothideomycetidae</taxon>
        <taxon>Mycosphaerellales</taxon>
        <taxon>Teratosphaeriaceae</taxon>
        <taxon>Neohortaea</taxon>
    </lineage>
</organism>
<name>A0A6A6Q1U2_9PEZI</name>
<dbReference type="OrthoDB" id="10018316at2759"/>
<feature type="region of interest" description="Disordered" evidence="5">
    <location>
        <begin position="235"/>
        <end position="261"/>
    </location>
</feature>
<dbReference type="PROSITE" id="PS50178">
    <property type="entry name" value="ZF_FYVE"/>
    <property type="match status" value="1"/>
</dbReference>
<reference evidence="7" key="1">
    <citation type="journal article" date="2020" name="Stud. Mycol.">
        <title>101 Dothideomycetes genomes: a test case for predicting lifestyles and emergence of pathogens.</title>
        <authorList>
            <person name="Haridas S."/>
            <person name="Albert R."/>
            <person name="Binder M."/>
            <person name="Bloem J."/>
            <person name="Labutti K."/>
            <person name="Salamov A."/>
            <person name="Andreopoulos B."/>
            <person name="Baker S."/>
            <person name="Barry K."/>
            <person name="Bills G."/>
            <person name="Bluhm B."/>
            <person name="Cannon C."/>
            <person name="Castanera R."/>
            <person name="Culley D."/>
            <person name="Daum C."/>
            <person name="Ezra D."/>
            <person name="Gonzalez J."/>
            <person name="Henrissat B."/>
            <person name="Kuo A."/>
            <person name="Liang C."/>
            <person name="Lipzen A."/>
            <person name="Lutzoni F."/>
            <person name="Magnuson J."/>
            <person name="Mondo S."/>
            <person name="Nolan M."/>
            <person name="Ohm R."/>
            <person name="Pangilinan J."/>
            <person name="Park H.-J."/>
            <person name="Ramirez L."/>
            <person name="Alfaro M."/>
            <person name="Sun H."/>
            <person name="Tritt A."/>
            <person name="Yoshinaga Y."/>
            <person name="Zwiers L.-H."/>
            <person name="Turgeon B."/>
            <person name="Goodwin S."/>
            <person name="Spatafora J."/>
            <person name="Crous P."/>
            <person name="Grigoriev I."/>
        </authorList>
    </citation>
    <scope>NUCLEOTIDE SEQUENCE</scope>
    <source>
        <strain evidence="7">CBS 113389</strain>
    </source>
</reference>
<evidence type="ECO:0000256" key="4">
    <source>
        <dbReference type="PROSITE-ProRule" id="PRU00091"/>
    </source>
</evidence>
<keyword evidence="8" id="KW-1185">Reference proteome</keyword>
<evidence type="ECO:0000313" key="7">
    <source>
        <dbReference type="EMBL" id="KAF2485643.1"/>
    </source>
</evidence>